<dbReference type="GO" id="GO:0046872">
    <property type="term" value="F:metal ion binding"/>
    <property type="evidence" value="ECO:0007669"/>
    <property type="project" value="UniProtKB-KW"/>
</dbReference>
<gene>
    <name evidence="7" type="ORF">GQ61_00235</name>
</gene>
<keyword evidence="1" id="KW-0645">Protease</keyword>
<dbReference type="CDD" id="cd08071">
    <property type="entry name" value="MPN_DUF2466"/>
    <property type="match status" value="1"/>
</dbReference>
<evidence type="ECO:0000256" key="2">
    <source>
        <dbReference type="ARBA" id="ARBA00022723"/>
    </source>
</evidence>
<dbReference type="PANTHER" id="PTHR30471">
    <property type="entry name" value="DNA REPAIR PROTEIN RADC"/>
    <property type="match status" value="1"/>
</dbReference>
<dbReference type="OrthoDB" id="9804482at2"/>
<sequence length="216" mass="24638">MDNKQFNTTPGWVELSLLLSFVTKNGLHNEIAEELLEKFGSLLAVFNTPANKLKSVTGVTIEDVKLIKSVNCIARSLLKENIKKKSVLNSCKDLKKYCRAMLRNNYKEEFRLLSFSDNGHFIDDEIIAIGTTNKVVPYLRDIALRALQHSASKIVIVHSHPSDNTKPSSQDIAFTNHIRILLLDFKIDLYDHIIVSLHNTFSFRENKLINDIMRVI</sequence>
<feature type="domain" description="MPN" evidence="6">
    <location>
        <begin position="87"/>
        <end position="209"/>
    </location>
</feature>
<protein>
    <recommendedName>
        <fullName evidence="6">MPN domain-containing protein</fullName>
    </recommendedName>
</protein>
<dbReference type="SUPFAM" id="SSF102712">
    <property type="entry name" value="JAB1/MPN domain"/>
    <property type="match status" value="1"/>
</dbReference>
<name>A0A1W6N2K2_9PROT</name>
<proteinExistence type="predicted"/>
<dbReference type="RefSeq" id="WP_085783382.1">
    <property type="nucleotide sequence ID" value="NZ_CP008743.1"/>
</dbReference>
<dbReference type="GO" id="GO:0008237">
    <property type="term" value="F:metallopeptidase activity"/>
    <property type="evidence" value="ECO:0007669"/>
    <property type="project" value="UniProtKB-KW"/>
</dbReference>
<evidence type="ECO:0000256" key="4">
    <source>
        <dbReference type="ARBA" id="ARBA00022833"/>
    </source>
</evidence>
<evidence type="ECO:0000313" key="7">
    <source>
        <dbReference type="EMBL" id="ARN84039.1"/>
    </source>
</evidence>
<dbReference type="PANTHER" id="PTHR30471:SF3">
    <property type="entry name" value="UPF0758 PROTEIN YEES-RELATED"/>
    <property type="match status" value="1"/>
</dbReference>
<dbReference type="Pfam" id="PF04002">
    <property type="entry name" value="RadC"/>
    <property type="match status" value="1"/>
</dbReference>
<keyword evidence="8" id="KW-1185">Reference proteome</keyword>
<evidence type="ECO:0000313" key="8">
    <source>
        <dbReference type="Proteomes" id="UP000237351"/>
    </source>
</evidence>
<dbReference type="AlphaFoldDB" id="A0A1W6N2K2"/>
<dbReference type="Proteomes" id="UP000237351">
    <property type="component" value="Chromosome"/>
</dbReference>
<dbReference type="InterPro" id="IPR025657">
    <property type="entry name" value="RadC_JAB"/>
</dbReference>
<dbReference type="PROSITE" id="PS50249">
    <property type="entry name" value="MPN"/>
    <property type="match status" value="1"/>
</dbReference>
<reference evidence="7 8" key="1">
    <citation type="submission" date="2014-06" db="EMBL/GenBank/DDBJ databases">
        <title>The genome of the endonuclear symbiont Nucleicultrix amoebiphila.</title>
        <authorList>
            <person name="Schulz F."/>
            <person name="Horn M."/>
        </authorList>
    </citation>
    <scope>NUCLEOTIDE SEQUENCE [LARGE SCALE GENOMIC DNA]</scope>
    <source>
        <strain evidence="7 8">FS5</strain>
    </source>
</reference>
<evidence type="ECO:0000259" key="6">
    <source>
        <dbReference type="PROSITE" id="PS50249"/>
    </source>
</evidence>
<organism evidence="7 8">
    <name type="scientific">Candidatus Nucleicultrix amoebiphila FS5</name>
    <dbReference type="NCBI Taxonomy" id="1414854"/>
    <lineage>
        <taxon>Bacteria</taxon>
        <taxon>Pseudomonadati</taxon>
        <taxon>Pseudomonadota</taxon>
        <taxon>Alphaproteobacteria</taxon>
        <taxon>Holosporales</taxon>
        <taxon>Candidatus Nucleicultricaceae</taxon>
        <taxon>Candidatus Nucleicultrix</taxon>
    </lineage>
</organism>
<keyword evidence="2" id="KW-0479">Metal-binding</keyword>
<dbReference type="Gene3D" id="3.40.140.10">
    <property type="entry name" value="Cytidine Deaminase, domain 2"/>
    <property type="match status" value="1"/>
</dbReference>
<accession>A0A1W6N2K2</accession>
<dbReference type="EMBL" id="CP008743">
    <property type="protein sequence ID" value="ARN84039.1"/>
    <property type="molecule type" value="Genomic_DNA"/>
</dbReference>
<evidence type="ECO:0000256" key="5">
    <source>
        <dbReference type="ARBA" id="ARBA00023049"/>
    </source>
</evidence>
<keyword evidence="5" id="KW-0482">Metalloprotease</keyword>
<dbReference type="InterPro" id="IPR001405">
    <property type="entry name" value="UPF0758"/>
</dbReference>
<keyword evidence="3" id="KW-0378">Hydrolase</keyword>
<dbReference type="KEGG" id="naf:GQ61_00235"/>
<evidence type="ECO:0000256" key="3">
    <source>
        <dbReference type="ARBA" id="ARBA00022801"/>
    </source>
</evidence>
<keyword evidence="4" id="KW-0862">Zinc</keyword>
<dbReference type="STRING" id="1414854.GQ61_00235"/>
<dbReference type="GO" id="GO:0006508">
    <property type="term" value="P:proteolysis"/>
    <property type="evidence" value="ECO:0007669"/>
    <property type="project" value="UniProtKB-KW"/>
</dbReference>
<dbReference type="InterPro" id="IPR037518">
    <property type="entry name" value="MPN"/>
</dbReference>
<evidence type="ECO:0000256" key="1">
    <source>
        <dbReference type="ARBA" id="ARBA00022670"/>
    </source>
</evidence>